<evidence type="ECO:0000313" key="8">
    <source>
        <dbReference type="EMBL" id="OQD81809.1"/>
    </source>
</evidence>
<dbReference type="PANTHER" id="PTHR11941:SF158">
    <property type="entry name" value="ENOYL-COA HYDRATASE (AFU_ORTHOLOGUE AFUA_2G10650)"/>
    <property type="match status" value="1"/>
</dbReference>
<evidence type="ECO:0000256" key="2">
    <source>
        <dbReference type="ARBA" id="ARBA00004924"/>
    </source>
</evidence>
<dbReference type="Gene3D" id="3.90.226.10">
    <property type="entry name" value="2-enoyl-CoA Hydratase, Chain A, domain 1"/>
    <property type="match status" value="1"/>
</dbReference>
<dbReference type="GO" id="GO:0016853">
    <property type="term" value="F:isomerase activity"/>
    <property type="evidence" value="ECO:0007669"/>
    <property type="project" value="UniProtKB-KW"/>
</dbReference>
<dbReference type="Proteomes" id="UP000191672">
    <property type="component" value="Unassembled WGS sequence"/>
</dbReference>
<dbReference type="Gene3D" id="1.10.12.10">
    <property type="entry name" value="Lyase 2-enoyl-coa Hydratase, Chain A, domain 2"/>
    <property type="match status" value="1"/>
</dbReference>
<dbReference type="AlphaFoldDB" id="A0A1V6PXR5"/>
<keyword evidence="4" id="KW-0576">Peroxisome</keyword>
<sequence>MPKFTIQPPTPHTAILSYPAPHILLVTLNRPKDLNCINAQGHADLHEIWEWMDEEPSMRVGMLTGTGRAFCAGADLKEWNTRASSTTTSTSQKSTQMPSSGFGGLARRKGKKPVICAVNGLCFGGGTEMIINSDIVIASSRTVFGLPEVKRGVVALAGALPRLVRTVGKQRAMEMVLTGRNVDAFEAERWGIVNSVVDVGGIVQGGKGTEEVDREVSRVVVGKALEVAGTIAGNSPDSVLVSREGVKLGWEGIGADEATSMLSETWVKRLNEGENIKEGLRAFVEKRGPVWVDIH</sequence>
<dbReference type="GO" id="GO:0016829">
    <property type="term" value="F:lyase activity"/>
    <property type="evidence" value="ECO:0007669"/>
    <property type="project" value="UniProtKB-KW"/>
</dbReference>
<comment type="pathway">
    <text evidence="2">Siderophore biosynthesis.</text>
</comment>
<dbReference type="STRING" id="416450.A0A1V6PXR5"/>
<keyword evidence="5" id="KW-0413">Isomerase</keyword>
<keyword evidence="6" id="KW-0456">Lyase</keyword>
<feature type="region of interest" description="Disordered" evidence="7">
    <location>
        <begin position="81"/>
        <end position="106"/>
    </location>
</feature>
<reference evidence="9" key="1">
    <citation type="journal article" date="2017" name="Nat. Microbiol.">
        <title>Global analysis of biosynthetic gene clusters reveals vast potential of secondary metabolite production in Penicillium species.</title>
        <authorList>
            <person name="Nielsen J.C."/>
            <person name="Grijseels S."/>
            <person name="Prigent S."/>
            <person name="Ji B."/>
            <person name="Dainat J."/>
            <person name="Nielsen K.F."/>
            <person name="Frisvad J.C."/>
            <person name="Workman M."/>
            <person name="Nielsen J."/>
        </authorList>
    </citation>
    <scope>NUCLEOTIDE SEQUENCE [LARGE SCALE GENOMIC DNA]</scope>
    <source>
        <strain evidence="9">IBT 31811</strain>
    </source>
</reference>
<dbReference type="EMBL" id="MDYN01000025">
    <property type="protein sequence ID" value="OQD81809.1"/>
    <property type="molecule type" value="Genomic_DNA"/>
</dbReference>
<keyword evidence="9" id="KW-1185">Reference proteome</keyword>
<name>A0A1V6PXR5_9EURO</name>
<evidence type="ECO:0000313" key="9">
    <source>
        <dbReference type="Proteomes" id="UP000191672"/>
    </source>
</evidence>
<proteinExistence type="inferred from homology"/>
<dbReference type="InterPro" id="IPR001753">
    <property type="entry name" value="Enoyl-CoA_hydra/iso"/>
</dbReference>
<evidence type="ECO:0000256" key="6">
    <source>
        <dbReference type="ARBA" id="ARBA00023239"/>
    </source>
</evidence>
<accession>A0A1V6PXR5</accession>
<dbReference type="GO" id="GO:0005777">
    <property type="term" value="C:peroxisome"/>
    <property type="evidence" value="ECO:0007669"/>
    <property type="project" value="UniProtKB-SubCell"/>
</dbReference>
<comment type="caution">
    <text evidence="8">The sequence shown here is derived from an EMBL/GenBank/DDBJ whole genome shotgun (WGS) entry which is preliminary data.</text>
</comment>
<evidence type="ECO:0000256" key="3">
    <source>
        <dbReference type="ARBA" id="ARBA00005254"/>
    </source>
</evidence>
<comment type="similarity">
    <text evidence="3">Belongs to the enoyl-CoA hydratase/isomerase family.</text>
</comment>
<gene>
    <name evidence="8" type="ORF">PENANT_c025G10757</name>
</gene>
<evidence type="ECO:0000256" key="5">
    <source>
        <dbReference type="ARBA" id="ARBA00023235"/>
    </source>
</evidence>
<feature type="compositionally biased region" description="Low complexity" evidence="7">
    <location>
        <begin position="84"/>
        <end position="100"/>
    </location>
</feature>
<dbReference type="PANTHER" id="PTHR11941">
    <property type="entry name" value="ENOYL-COA HYDRATASE-RELATED"/>
    <property type="match status" value="1"/>
</dbReference>
<dbReference type="SUPFAM" id="SSF52096">
    <property type="entry name" value="ClpP/crotonase"/>
    <property type="match status" value="1"/>
</dbReference>
<evidence type="ECO:0008006" key="10">
    <source>
        <dbReference type="Google" id="ProtNLM"/>
    </source>
</evidence>
<comment type="subcellular location">
    <subcellularLocation>
        <location evidence="1">Peroxisome</location>
    </subcellularLocation>
</comment>
<dbReference type="Pfam" id="PF00378">
    <property type="entry name" value="ECH_1"/>
    <property type="match status" value="1"/>
</dbReference>
<evidence type="ECO:0000256" key="1">
    <source>
        <dbReference type="ARBA" id="ARBA00004275"/>
    </source>
</evidence>
<evidence type="ECO:0000256" key="4">
    <source>
        <dbReference type="ARBA" id="ARBA00023140"/>
    </source>
</evidence>
<dbReference type="FunFam" id="3.90.226.10:FF:000074">
    <property type="entry name" value="Enoyl-CoA hydratase (AFU_orthologue AFUA_2G10650)"/>
    <property type="match status" value="1"/>
</dbReference>
<protein>
    <recommendedName>
        <fullName evidence="10">Enoyl-CoA hydratase</fullName>
    </recommendedName>
</protein>
<dbReference type="InterPro" id="IPR014748">
    <property type="entry name" value="Enoyl-CoA_hydra_C"/>
</dbReference>
<dbReference type="GO" id="GO:0005739">
    <property type="term" value="C:mitochondrion"/>
    <property type="evidence" value="ECO:0007669"/>
    <property type="project" value="TreeGrafter"/>
</dbReference>
<organism evidence="8 9">
    <name type="scientific">Penicillium antarcticum</name>
    <dbReference type="NCBI Taxonomy" id="416450"/>
    <lineage>
        <taxon>Eukaryota</taxon>
        <taxon>Fungi</taxon>
        <taxon>Dikarya</taxon>
        <taxon>Ascomycota</taxon>
        <taxon>Pezizomycotina</taxon>
        <taxon>Eurotiomycetes</taxon>
        <taxon>Eurotiomycetidae</taxon>
        <taxon>Eurotiales</taxon>
        <taxon>Aspergillaceae</taxon>
        <taxon>Penicillium</taxon>
    </lineage>
</organism>
<dbReference type="GO" id="GO:0006635">
    <property type="term" value="P:fatty acid beta-oxidation"/>
    <property type="evidence" value="ECO:0007669"/>
    <property type="project" value="TreeGrafter"/>
</dbReference>
<dbReference type="InterPro" id="IPR029045">
    <property type="entry name" value="ClpP/crotonase-like_dom_sf"/>
</dbReference>
<evidence type="ECO:0000256" key="7">
    <source>
        <dbReference type="SAM" id="MobiDB-lite"/>
    </source>
</evidence>
<dbReference type="CDD" id="cd06558">
    <property type="entry name" value="crotonase-like"/>
    <property type="match status" value="1"/>
</dbReference>